<reference evidence="2 3" key="1">
    <citation type="submission" date="2019-10" db="EMBL/GenBank/DDBJ databases">
        <title>Genome sequence of Azospirillum melinis.</title>
        <authorList>
            <person name="Ambrosini A."/>
            <person name="Sant'Anna F.H."/>
            <person name="Cassan F.D."/>
            <person name="Souza E.M."/>
            <person name="Passaglia L.M.P."/>
        </authorList>
    </citation>
    <scope>NUCLEOTIDE SEQUENCE [LARGE SCALE GENOMIC DNA]</scope>
    <source>
        <strain evidence="2 3">TMCY0552</strain>
    </source>
</reference>
<dbReference type="EMBL" id="WHOS01000103">
    <property type="protein sequence ID" value="NUB04342.1"/>
    <property type="molecule type" value="Genomic_DNA"/>
</dbReference>
<dbReference type="PANTHER" id="PTHR41287:SF1">
    <property type="entry name" value="PROTEIN YMFN"/>
    <property type="match status" value="1"/>
</dbReference>
<organism evidence="2 3">
    <name type="scientific">Azospirillum melinis</name>
    <dbReference type="NCBI Taxonomy" id="328839"/>
    <lineage>
        <taxon>Bacteria</taxon>
        <taxon>Pseudomonadati</taxon>
        <taxon>Pseudomonadota</taxon>
        <taxon>Alphaproteobacteria</taxon>
        <taxon>Rhodospirillales</taxon>
        <taxon>Azospirillaceae</taxon>
        <taxon>Azospirillum</taxon>
    </lineage>
</organism>
<accession>A0ABX2KUW0</accession>
<dbReference type="InterPro" id="IPR027417">
    <property type="entry name" value="P-loop_NTPase"/>
</dbReference>
<evidence type="ECO:0000313" key="2">
    <source>
        <dbReference type="EMBL" id="NUB04342.1"/>
    </source>
</evidence>
<dbReference type="Pfam" id="PF03354">
    <property type="entry name" value="TerL_ATPase"/>
    <property type="match status" value="1"/>
</dbReference>
<dbReference type="InterPro" id="IPR005021">
    <property type="entry name" value="Terminase_largesu-like"/>
</dbReference>
<sequence>MTAWNTACLDWEDRILSGRSLVPDLPLNQEEAAKAIRIFNRLRLPDVIGTPLLADATGDWFRDIVAALFGSYDPVTHRRAIQEVFLLVPKKNGKSTNAAAVMVTAAIINRRPEAELLLVAPTKEIADISFRQAAGMIRADEALKKLFHPQRHIRTITHRISGAAIKIVAADTDAVTGAKATFILIDETHVFASKSRAADVFVELRGALAARPDGFLFQISTQSKTTPAGVFKSELGTARRVRDGEQSLPLLPVIYELPARVAEGKGWTRPENMGLVNPNLGRSVNTDFLVRELGKAEREGPDALALFASQHLNVEIGLNLRSDRWAGADHWEARGDKALTLDAILERSDVVVAGIDGGGLDDLLGLAILGRDKLTREWLLWAHAWAHRGVLTRRKEEAPRLLDFENGGDLTIVDHLPDDVTQLVDIIAKVDASGLLASVGLDPMGVGAIVDALAERKIGGEEDSSGKGRVIGVSQGWKLTGAIKTAERKLVDGTLAHASQPLMAWCVGNAKVEPRGNAVVITKQAAGAGKIDALMAAFDAVALMSTNPEAQGPSVYTTRGLLIM</sequence>
<dbReference type="InterPro" id="IPR046461">
    <property type="entry name" value="TerL_ATPase"/>
</dbReference>
<comment type="caution">
    <text evidence="2">The sequence shown here is derived from an EMBL/GenBank/DDBJ whole genome shotgun (WGS) entry which is preliminary data.</text>
</comment>
<evidence type="ECO:0000313" key="3">
    <source>
        <dbReference type="Proteomes" id="UP000605086"/>
    </source>
</evidence>
<name>A0ABX2KUW0_9PROT</name>
<dbReference type="Gene3D" id="3.40.50.300">
    <property type="entry name" value="P-loop containing nucleotide triphosphate hydrolases"/>
    <property type="match status" value="1"/>
</dbReference>
<feature type="domain" description="Terminase large subunit-like ATPase" evidence="1">
    <location>
        <begin position="60"/>
        <end position="195"/>
    </location>
</feature>
<dbReference type="PANTHER" id="PTHR41287">
    <property type="match status" value="1"/>
</dbReference>
<keyword evidence="3" id="KW-1185">Reference proteome</keyword>
<dbReference type="RefSeq" id="WP_174475177.1">
    <property type="nucleotide sequence ID" value="NZ_JAGINN010000019.1"/>
</dbReference>
<protein>
    <submittedName>
        <fullName evidence="2">Terminase large subunit</fullName>
    </submittedName>
</protein>
<proteinExistence type="predicted"/>
<evidence type="ECO:0000259" key="1">
    <source>
        <dbReference type="Pfam" id="PF03354"/>
    </source>
</evidence>
<gene>
    <name evidence="2" type="ORF">GBZ48_34630</name>
</gene>
<dbReference type="Proteomes" id="UP000605086">
    <property type="component" value="Unassembled WGS sequence"/>
</dbReference>